<dbReference type="CDD" id="cd00075">
    <property type="entry name" value="HATPase"/>
    <property type="match status" value="1"/>
</dbReference>
<evidence type="ECO:0000256" key="3">
    <source>
        <dbReference type="ARBA" id="ARBA00012438"/>
    </source>
</evidence>
<dbReference type="SMART" id="SM00388">
    <property type="entry name" value="HisKA"/>
    <property type="match status" value="1"/>
</dbReference>
<comment type="caution">
    <text evidence="9">The sequence shown here is derived from an EMBL/GenBank/DDBJ whole genome shotgun (WGS) entry which is preliminary data.</text>
</comment>
<dbReference type="InterPro" id="IPR003594">
    <property type="entry name" value="HATPase_dom"/>
</dbReference>
<keyword evidence="10" id="KW-1185">Reference proteome</keyword>
<evidence type="ECO:0000256" key="4">
    <source>
        <dbReference type="ARBA" id="ARBA00022553"/>
    </source>
</evidence>
<dbReference type="InterPro" id="IPR004358">
    <property type="entry name" value="Sig_transdc_His_kin-like_C"/>
</dbReference>
<dbReference type="GO" id="GO:0016036">
    <property type="term" value="P:cellular response to phosphate starvation"/>
    <property type="evidence" value="ECO:0007669"/>
    <property type="project" value="TreeGrafter"/>
</dbReference>
<evidence type="ECO:0000313" key="10">
    <source>
        <dbReference type="Proteomes" id="UP000306509"/>
    </source>
</evidence>
<dbReference type="PROSITE" id="PS50109">
    <property type="entry name" value="HIS_KIN"/>
    <property type="match status" value="1"/>
</dbReference>
<dbReference type="Gene3D" id="1.10.287.130">
    <property type="match status" value="1"/>
</dbReference>
<sequence length="304" mass="34563">MTGFVIFLLLLLCFGQFLYISRLRKQTEDWLSILQAVSQGKQEKIFTKGSGIMSDIGYELNEIIETNKKRITYLNKVDEAKKQILTSLSHDVRTPLASLLGYLEALENGMENKTEQQEYITVAYRKANDLKSYVDMLFEWFKLNSKEQQFHFDTVDINELTREIIIEWLPGLEKENIEVRAQISDDDLLISTDSMAYKRIINNLIQNAIHHGHCTCISIIVEPRIEKVLITVINDGSHIPPEQLPYIFDRLYKGDHARSGKGSGLGLAITKELAEALHGEINVTSSQTLGTCFQVTLPALTEIP</sequence>
<dbReference type="GO" id="GO:0005886">
    <property type="term" value="C:plasma membrane"/>
    <property type="evidence" value="ECO:0007669"/>
    <property type="project" value="TreeGrafter"/>
</dbReference>
<evidence type="ECO:0000256" key="2">
    <source>
        <dbReference type="ARBA" id="ARBA00004370"/>
    </source>
</evidence>
<dbReference type="SUPFAM" id="SSF55874">
    <property type="entry name" value="ATPase domain of HSP90 chaperone/DNA topoisomerase II/histidine kinase"/>
    <property type="match status" value="1"/>
</dbReference>
<dbReference type="EC" id="2.7.13.3" evidence="3"/>
<dbReference type="CDD" id="cd00082">
    <property type="entry name" value="HisKA"/>
    <property type="match status" value="1"/>
</dbReference>
<evidence type="ECO:0000256" key="6">
    <source>
        <dbReference type="ARBA" id="ARBA00022777"/>
    </source>
</evidence>
<name>A0A4U8QA53_9FIRM</name>
<comment type="catalytic activity">
    <reaction evidence="1">
        <text>ATP + protein L-histidine = ADP + protein N-phospho-L-histidine.</text>
        <dbReference type="EC" id="2.7.13.3"/>
    </reaction>
</comment>
<dbReference type="InterPro" id="IPR003661">
    <property type="entry name" value="HisK_dim/P_dom"/>
</dbReference>
<keyword evidence="4" id="KW-0597">Phosphoprotein</keyword>
<dbReference type="Proteomes" id="UP000306509">
    <property type="component" value="Unassembled WGS sequence"/>
</dbReference>
<dbReference type="AlphaFoldDB" id="A0A4U8QA53"/>
<comment type="subcellular location">
    <subcellularLocation>
        <location evidence="2">Membrane</location>
    </subcellularLocation>
</comment>
<evidence type="ECO:0000313" key="9">
    <source>
        <dbReference type="EMBL" id="TLD01890.1"/>
    </source>
</evidence>
<dbReference type="PANTHER" id="PTHR45453">
    <property type="entry name" value="PHOSPHATE REGULON SENSOR PROTEIN PHOR"/>
    <property type="match status" value="1"/>
</dbReference>
<feature type="domain" description="Histidine kinase" evidence="8">
    <location>
        <begin position="87"/>
        <end position="301"/>
    </location>
</feature>
<dbReference type="Pfam" id="PF00512">
    <property type="entry name" value="HisKA"/>
    <property type="match status" value="1"/>
</dbReference>
<organism evidence="9 10">
    <name type="scientific">Robinsoniella peoriensis</name>
    <dbReference type="NCBI Taxonomy" id="180332"/>
    <lineage>
        <taxon>Bacteria</taxon>
        <taxon>Bacillati</taxon>
        <taxon>Bacillota</taxon>
        <taxon>Clostridia</taxon>
        <taxon>Lachnospirales</taxon>
        <taxon>Lachnospiraceae</taxon>
        <taxon>Robinsoniella</taxon>
    </lineage>
</organism>
<dbReference type="GO" id="GO:0000155">
    <property type="term" value="F:phosphorelay sensor kinase activity"/>
    <property type="evidence" value="ECO:0007669"/>
    <property type="project" value="InterPro"/>
</dbReference>
<dbReference type="SUPFAM" id="SSF47384">
    <property type="entry name" value="Homodimeric domain of signal transducing histidine kinase"/>
    <property type="match status" value="1"/>
</dbReference>
<keyword evidence="5 9" id="KW-0808">Transferase</keyword>
<dbReference type="PANTHER" id="PTHR45453:SF1">
    <property type="entry name" value="PHOSPHATE REGULON SENSOR PROTEIN PHOR"/>
    <property type="match status" value="1"/>
</dbReference>
<dbReference type="OrthoDB" id="9792991at2"/>
<protein>
    <recommendedName>
        <fullName evidence="3">histidine kinase</fullName>
        <ecNumber evidence="3">2.7.13.3</ecNumber>
    </recommendedName>
</protein>
<keyword evidence="7" id="KW-0902">Two-component regulatory system</keyword>
<dbReference type="InterPro" id="IPR005467">
    <property type="entry name" value="His_kinase_dom"/>
</dbReference>
<dbReference type="EMBL" id="QGQD01000025">
    <property type="protein sequence ID" value="TLD01890.1"/>
    <property type="molecule type" value="Genomic_DNA"/>
</dbReference>
<dbReference type="Pfam" id="PF02518">
    <property type="entry name" value="HATPase_c"/>
    <property type="match status" value="1"/>
</dbReference>
<dbReference type="SMART" id="SM00387">
    <property type="entry name" value="HATPase_c"/>
    <property type="match status" value="1"/>
</dbReference>
<dbReference type="InterPro" id="IPR036890">
    <property type="entry name" value="HATPase_C_sf"/>
</dbReference>
<dbReference type="Gene3D" id="3.30.565.10">
    <property type="entry name" value="Histidine kinase-like ATPase, C-terminal domain"/>
    <property type="match status" value="1"/>
</dbReference>
<dbReference type="RefSeq" id="WP_047833044.1">
    <property type="nucleotide sequence ID" value="NZ_CABMJZ010000136.1"/>
</dbReference>
<dbReference type="PRINTS" id="PR00344">
    <property type="entry name" value="BCTRLSENSOR"/>
</dbReference>
<keyword evidence="6 9" id="KW-0418">Kinase</keyword>
<gene>
    <name evidence="9" type="primary">yycG_2</name>
    <name evidence="9" type="ORF">DSM106044_01260</name>
</gene>
<dbReference type="GO" id="GO:0004721">
    <property type="term" value="F:phosphoprotein phosphatase activity"/>
    <property type="evidence" value="ECO:0007669"/>
    <property type="project" value="TreeGrafter"/>
</dbReference>
<dbReference type="STRING" id="180332.GCA_000797495_04303"/>
<evidence type="ECO:0000259" key="8">
    <source>
        <dbReference type="PROSITE" id="PS50109"/>
    </source>
</evidence>
<dbReference type="InterPro" id="IPR050351">
    <property type="entry name" value="BphY/WalK/GraS-like"/>
</dbReference>
<evidence type="ECO:0000256" key="1">
    <source>
        <dbReference type="ARBA" id="ARBA00000085"/>
    </source>
</evidence>
<proteinExistence type="predicted"/>
<reference evidence="9 10" key="1">
    <citation type="journal article" date="2019" name="Anaerobe">
        <title>Detection of Robinsoniella peoriensis in multiple bone samples of a trauma patient.</title>
        <authorList>
            <person name="Schrottner P."/>
            <person name="Hartwich K."/>
            <person name="Bunk B."/>
            <person name="Schober I."/>
            <person name="Helbig S."/>
            <person name="Rudolph W.W."/>
            <person name="Gunzer F."/>
        </authorList>
    </citation>
    <scope>NUCLEOTIDE SEQUENCE [LARGE SCALE GENOMIC DNA]</scope>
    <source>
        <strain evidence="9 10">DSM 106044</strain>
    </source>
</reference>
<evidence type="ECO:0000256" key="7">
    <source>
        <dbReference type="ARBA" id="ARBA00023012"/>
    </source>
</evidence>
<evidence type="ECO:0000256" key="5">
    <source>
        <dbReference type="ARBA" id="ARBA00022679"/>
    </source>
</evidence>
<accession>A0A4U8QA53</accession>
<dbReference type="InterPro" id="IPR036097">
    <property type="entry name" value="HisK_dim/P_sf"/>
</dbReference>